<keyword evidence="1" id="KW-0808">Transferase</keyword>
<dbReference type="InterPro" id="IPR029044">
    <property type="entry name" value="Nucleotide-diphossugar_trans"/>
</dbReference>
<gene>
    <name evidence="1" type="ordered locus">Pcar_2591</name>
</gene>
<accession>Q3A1C8</accession>
<reference evidence="1 2" key="2">
    <citation type="journal article" date="2012" name="BMC Genomics">
        <title>The genome of Pelobacter carbinolicus reveals surprising metabolic capabilities and physiological features.</title>
        <authorList>
            <person name="Aklujkar M."/>
            <person name="Haveman S.A."/>
            <person name="Didonato R.Jr."/>
            <person name="Chertkov O."/>
            <person name="Han C.S."/>
            <person name="Land M.L."/>
            <person name="Brown P."/>
            <person name="Lovley D.R."/>
        </authorList>
    </citation>
    <scope>NUCLEOTIDE SEQUENCE [LARGE SCALE GENOMIC DNA]</scope>
    <source>
        <strain evidence="2">DSM 2380 / NBRC 103641 / GraBd1</strain>
    </source>
</reference>
<dbReference type="OrthoDB" id="213871at2"/>
<dbReference type="STRING" id="338963.Pcar_2591"/>
<evidence type="ECO:0000313" key="1">
    <source>
        <dbReference type="EMBL" id="ABA89829.1"/>
    </source>
</evidence>
<proteinExistence type="predicted"/>
<dbReference type="Gene3D" id="3.90.550.10">
    <property type="entry name" value="Spore Coat Polysaccharide Biosynthesis Protein SpsA, Chain A"/>
    <property type="match status" value="1"/>
</dbReference>
<dbReference type="eggNOG" id="COG1216">
    <property type="taxonomic scope" value="Bacteria"/>
</dbReference>
<reference evidence="2" key="1">
    <citation type="submission" date="2005-10" db="EMBL/GenBank/DDBJ databases">
        <title>Complete sequence of Pelobacter carbinolicus DSM 2380.</title>
        <authorList>
            <person name="Copeland A."/>
            <person name="Lucas S."/>
            <person name="Lapidus A."/>
            <person name="Barry K."/>
            <person name="Detter J.C."/>
            <person name="Glavina T."/>
            <person name="Hammon N."/>
            <person name="Israni S."/>
            <person name="Pitluck S."/>
            <person name="Chertkov O."/>
            <person name="Schmutz J."/>
            <person name="Larimer F."/>
            <person name="Land M."/>
            <person name="Kyrpides N."/>
            <person name="Ivanova N."/>
            <person name="Richardson P."/>
        </authorList>
    </citation>
    <scope>NUCLEOTIDE SEQUENCE [LARGE SCALE GENOMIC DNA]</scope>
    <source>
        <strain evidence="2">DSM 2380 / NBRC 103641 / GraBd1</strain>
    </source>
</reference>
<keyword evidence="2" id="KW-1185">Reference proteome</keyword>
<name>Q3A1C8_SYNC1</name>
<dbReference type="SUPFAM" id="SSF53448">
    <property type="entry name" value="Nucleotide-diphospho-sugar transferases"/>
    <property type="match status" value="1"/>
</dbReference>
<dbReference type="Proteomes" id="UP000002534">
    <property type="component" value="Chromosome"/>
</dbReference>
<dbReference type="KEGG" id="pca:Pcar_2591"/>
<sequence length="262" mass="30222">MKLFSPSTNCLPANGRIAVVISTWIGNPDDYLLRLMDSMNTHSAGMDYDLFLCANGETYKLPANLQASFKKIFIRENSGFNLGAWDYAWRRLSNYRYFLFLQDDCFIERKNWLLAFYQRFQAAEKCGLIGENLNKGWIHSWDTLRGLKKGTKTISEAKRQRADFYYGKICNWGIDPGETASHLTSVVHFTSSDILSSIDGYKHTCNYEEAIAAEIGFSRSIRALGYRLCQLDNKQHKFIGHRQWSTDSFIERILQKFKQPAS</sequence>
<evidence type="ECO:0000313" key="2">
    <source>
        <dbReference type="Proteomes" id="UP000002534"/>
    </source>
</evidence>
<dbReference type="HOGENOM" id="CLU_1053283_0_0_7"/>
<dbReference type="AlphaFoldDB" id="Q3A1C8"/>
<dbReference type="GO" id="GO:0016740">
    <property type="term" value="F:transferase activity"/>
    <property type="evidence" value="ECO:0007669"/>
    <property type="project" value="UniProtKB-KW"/>
</dbReference>
<dbReference type="EMBL" id="CP000142">
    <property type="protein sequence ID" value="ABA89829.1"/>
    <property type="molecule type" value="Genomic_DNA"/>
</dbReference>
<organism evidence="1 2">
    <name type="scientific">Syntrophotalea carbinolica (strain DSM 2380 / NBRC 103641 / GraBd1)</name>
    <name type="common">Pelobacter carbinolicus</name>
    <dbReference type="NCBI Taxonomy" id="338963"/>
    <lineage>
        <taxon>Bacteria</taxon>
        <taxon>Pseudomonadati</taxon>
        <taxon>Thermodesulfobacteriota</taxon>
        <taxon>Desulfuromonadia</taxon>
        <taxon>Desulfuromonadales</taxon>
        <taxon>Syntrophotaleaceae</taxon>
        <taxon>Syntrophotalea</taxon>
    </lineage>
</organism>
<protein>
    <submittedName>
        <fullName evidence="1">Glycosyltransferase, putative</fullName>
    </submittedName>
</protein>